<evidence type="ECO:0000313" key="2">
    <source>
        <dbReference type="Proteomes" id="UP000241890"/>
    </source>
</evidence>
<accession>A0A2R5GNQ5</accession>
<dbReference type="AlphaFoldDB" id="A0A2R5GNQ5"/>
<reference evidence="1 2" key="1">
    <citation type="submission" date="2017-12" db="EMBL/GenBank/DDBJ databases">
        <title>Sequencing, de novo assembly and annotation of complete genome of a new Thraustochytrid species, strain FCC1311.</title>
        <authorList>
            <person name="Sedici K."/>
            <person name="Godart F."/>
            <person name="Aiese Cigliano R."/>
            <person name="Sanseverino W."/>
            <person name="Barakat M."/>
            <person name="Ortet P."/>
            <person name="Marechal E."/>
            <person name="Cagnac O."/>
            <person name="Amato A."/>
        </authorList>
    </citation>
    <scope>NUCLEOTIDE SEQUENCE [LARGE SCALE GENOMIC DNA]</scope>
</reference>
<proteinExistence type="predicted"/>
<sequence>MAFGIDKSRTTVIFVTREYMEKVNAGRSTNDYCCMEFHYAMDRQTPERVIACVIDEDMANKDTWDGEFRIRWCGIPLLVPMHSEVEPTNAEIAELARRIRETIAQHQL</sequence>
<organism evidence="1 2">
    <name type="scientific">Hondaea fermentalgiana</name>
    <dbReference type="NCBI Taxonomy" id="2315210"/>
    <lineage>
        <taxon>Eukaryota</taxon>
        <taxon>Sar</taxon>
        <taxon>Stramenopiles</taxon>
        <taxon>Bigyra</taxon>
        <taxon>Labyrinthulomycetes</taxon>
        <taxon>Thraustochytrida</taxon>
        <taxon>Thraustochytriidae</taxon>
        <taxon>Hondaea</taxon>
    </lineage>
</organism>
<name>A0A2R5GNQ5_9STRA</name>
<protein>
    <submittedName>
        <fullName evidence="1">Uncharacterized protein</fullName>
    </submittedName>
</protein>
<comment type="caution">
    <text evidence="1">The sequence shown here is derived from an EMBL/GenBank/DDBJ whole genome shotgun (WGS) entry which is preliminary data.</text>
</comment>
<dbReference type="EMBL" id="BEYU01000123">
    <property type="protein sequence ID" value="GBG32522.1"/>
    <property type="molecule type" value="Genomic_DNA"/>
</dbReference>
<dbReference type="InParanoid" id="A0A2R5GNQ5"/>
<gene>
    <name evidence="1" type="ORF">FCC1311_087462</name>
</gene>
<evidence type="ECO:0000313" key="1">
    <source>
        <dbReference type="EMBL" id="GBG32522.1"/>
    </source>
</evidence>
<keyword evidence="2" id="KW-1185">Reference proteome</keyword>
<dbReference type="Proteomes" id="UP000241890">
    <property type="component" value="Unassembled WGS sequence"/>
</dbReference>